<keyword evidence="5" id="KW-1185">Reference proteome</keyword>
<dbReference type="Pfam" id="PF00378">
    <property type="entry name" value="ECH_1"/>
    <property type="match status" value="1"/>
</dbReference>
<dbReference type="InterPro" id="IPR029045">
    <property type="entry name" value="ClpP/crotonase-like_dom_sf"/>
</dbReference>
<dbReference type="AlphaFoldDB" id="A0A1T4JKB6"/>
<dbReference type="CDD" id="cd06558">
    <property type="entry name" value="crotonase-like"/>
    <property type="match status" value="1"/>
</dbReference>
<accession>A0A1T4JKB6</accession>
<dbReference type="PANTHER" id="PTHR11941:SF54">
    <property type="entry name" value="ENOYL-COA HYDRATASE, MITOCHONDRIAL"/>
    <property type="match status" value="1"/>
</dbReference>
<dbReference type="Gene3D" id="3.90.226.10">
    <property type="entry name" value="2-enoyl-CoA Hydratase, Chain A, domain 1"/>
    <property type="match status" value="1"/>
</dbReference>
<evidence type="ECO:0000256" key="3">
    <source>
        <dbReference type="RuleBase" id="RU003707"/>
    </source>
</evidence>
<dbReference type="InterPro" id="IPR001753">
    <property type="entry name" value="Enoyl-CoA_hydra/iso"/>
</dbReference>
<dbReference type="Gene3D" id="1.10.12.10">
    <property type="entry name" value="Lyase 2-enoyl-coa Hydratase, Chain A, domain 2"/>
    <property type="match status" value="1"/>
</dbReference>
<dbReference type="STRING" id="225324.SAMN02745126_00046"/>
<dbReference type="InterPro" id="IPR018376">
    <property type="entry name" value="Enoyl-CoA_hyd/isom_CS"/>
</dbReference>
<dbReference type="GO" id="GO:0006635">
    <property type="term" value="P:fatty acid beta-oxidation"/>
    <property type="evidence" value="ECO:0007669"/>
    <property type="project" value="TreeGrafter"/>
</dbReference>
<dbReference type="InterPro" id="IPR014748">
    <property type="entry name" value="Enoyl-CoA_hydra_C"/>
</dbReference>
<dbReference type="GO" id="GO:0016829">
    <property type="term" value="F:lyase activity"/>
    <property type="evidence" value="ECO:0007669"/>
    <property type="project" value="UniProtKB-KW"/>
</dbReference>
<dbReference type="Proteomes" id="UP000190092">
    <property type="component" value="Unassembled WGS sequence"/>
</dbReference>
<keyword evidence="2" id="KW-0456">Lyase</keyword>
<organism evidence="4 5">
    <name type="scientific">Enhydrobacter aerosaccus</name>
    <dbReference type="NCBI Taxonomy" id="225324"/>
    <lineage>
        <taxon>Bacteria</taxon>
        <taxon>Pseudomonadati</taxon>
        <taxon>Pseudomonadota</taxon>
        <taxon>Alphaproteobacteria</taxon>
        <taxon>Hyphomicrobiales</taxon>
        <taxon>Enhydrobacter</taxon>
    </lineage>
</organism>
<dbReference type="EMBL" id="FUWJ01000001">
    <property type="protein sequence ID" value="SJZ30578.1"/>
    <property type="molecule type" value="Genomic_DNA"/>
</dbReference>
<dbReference type="SUPFAM" id="SSF52096">
    <property type="entry name" value="ClpP/crotonase"/>
    <property type="match status" value="1"/>
</dbReference>
<dbReference type="PROSITE" id="PS00166">
    <property type="entry name" value="ENOYL_COA_HYDRATASE"/>
    <property type="match status" value="1"/>
</dbReference>
<gene>
    <name evidence="4" type="ORF">SAMN02745126_00046</name>
</gene>
<dbReference type="PANTHER" id="PTHR11941">
    <property type="entry name" value="ENOYL-COA HYDRATASE-RELATED"/>
    <property type="match status" value="1"/>
</dbReference>
<evidence type="ECO:0000313" key="5">
    <source>
        <dbReference type="Proteomes" id="UP000190092"/>
    </source>
</evidence>
<proteinExistence type="inferred from homology"/>
<reference evidence="5" key="1">
    <citation type="submission" date="2017-02" db="EMBL/GenBank/DDBJ databases">
        <authorList>
            <person name="Varghese N."/>
            <person name="Submissions S."/>
        </authorList>
    </citation>
    <scope>NUCLEOTIDE SEQUENCE [LARGE SCALE GENOMIC DNA]</scope>
    <source>
        <strain evidence="5">ATCC 27094</strain>
    </source>
</reference>
<protein>
    <submittedName>
        <fullName evidence="4">Enoyl-CoA hydratase/carnithine racemase</fullName>
    </submittedName>
</protein>
<evidence type="ECO:0000256" key="2">
    <source>
        <dbReference type="ARBA" id="ARBA00023239"/>
    </source>
</evidence>
<name>A0A1T4JKB6_9HYPH</name>
<evidence type="ECO:0000313" key="4">
    <source>
        <dbReference type="EMBL" id="SJZ30578.1"/>
    </source>
</evidence>
<comment type="similarity">
    <text evidence="1 3">Belongs to the enoyl-CoA hydratase/isomerase family.</text>
</comment>
<evidence type="ECO:0000256" key="1">
    <source>
        <dbReference type="ARBA" id="ARBA00005254"/>
    </source>
</evidence>
<sequence length="263" mass="27399">MANLAAEILVKTVEGIATVTLNRPAKRNAVSLAMWSRLAEIFSDFGRQDGPRAAILTGAGGHFCAGADISEFPTVRANAAMGKIYEEAADAATRAVRDCPVPTIAAISGYAMGGGCGLALACDFRIGDASARMGIPAARLGIVYGPLDCSLLLRQVGLSNAKRILFSGRAFDVEDCRQLGLLDMVSEQGSALEAAHAFASDLSKNAPLSLAGAKLVLEALSSGTAEGRAGEIETAIARAMDSEDYREGASAFTEKRSPRFLGR</sequence>
<dbReference type="RefSeq" id="WP_170920713.1">
    <property type="nucleotide sequence ID" value="NZ_FUWJ01000001.1"/>
</dbReference>